<proteinExistence type="inferred from homology"/>
<dbReference type="GO" id="GO:0005737">
    <property type="term" value="C:cytoplasm"/>
    <property type="evidence" value="ECO:0007669"/>
    <property type="project" value="UniProtKB-SubCell"/>
</dbReference>
<dbReference type="GO" id="GO:0046872">
    <property type="term" value="F:metal ion binding"/>
    <property type="evidence" value="ECO:0007669"/>
    <property type="project" value="UniProtKB-KW"/>
</dbReference>
<evidence type="ECO:0000256" key="4">
    <source>
        <dbReference type="ARBA" id="ARBA00022723"/>
    </source>
</evidence>
<dbReference type="NCBIfam" id="TIGR01662">
    <property type="entry name" value="HAD-SF-IIIA"/>
    <property type="match status" value="1"/>
</dbReference>
<comment type="similarity">
    <text evidence="2">Belongs to the GmhB family.</text>
</comment>
<reference evidence="8 9" key="1">
    <citation type="submission" date="2017-04" db="EMBL/GenBank/DDBJ databases">
        <title>Novel microbial lineages endemic to geothermal iron-oxide mats fill important gaps in the evolutionary history of Archaea.</title>
        <authorList>
            <person name="Jay Z.J."/>
            <person name="Beam J.P."/>
            <person name="Dlakic M."/>
            <person name="Rusch D.B."/>
            <person name="Kozubal M.A."/>
            <person name="Inskeep W.P."/>
        </authorList>
    </citation>
    <scope>NUCLEOTIDE SEQUENCE [LARGE SCALE GENOMIC DNA]</scope>
    <source>
        <strain evidence="8">ECH_B_1</strain>
    </source>
</reference>
<sequence>MGRAALFIDRDGTINRDCPYCRDPSQLYIYEDAVELIREYNKKGYLVVIVTNQSGIGRGYFSESELKAFNDALLNELRLRGARVDALYYCPHTPDDRCGCRKPNTALVERAVKELDIDLSRSVVAGDREDIDGELARRLGIPFIHLNRKVEP</sequence>
<comment type="subcellular location">
    <subcellularLocation>
        <location evidence="1">Cytoplasm</location>
    </subcellularLocation>
</comment>
<dbReference type="NCBIfam" id="TIGR01656">
    <property type="entry name" value="Histidinol-ppas"/>
    <property type="match status" value="1"/>
</dbReference>
<evidence type="ECO:0000256" key="1">
    <source>
        <dbReference type="ARBA" id="ARBA00004496"/>
    </source>
</evidence>
<dbReference type="InterPro" id="IPR004446">
    <property type="entry name" value="Heptose_bisP_phosphatase"/>
</dbReference>
<comment type="caution">
    <text evidence="8">The sequence shown here is derived from an EMBL/GenBank/DDBJ whole genome shotgun (WGS) entry which is preliminary data.</text>
</comment>
<evidence type="ECO:0000256" key="3">
    <source>
        <dbReference type="ARBA" id="ARBA00022490"/>
    </source>
</evidence>
<dbReference type="PANTHER" id="PTHR42891:SF1">
    <property type="entry name" value="D-GLYCERO-BETA-D-MANNO-HEPTOSE-1,7-BISPHOSPHATE 7-PHOSPHATASE"/>
    <property type="match status" value="1"/>
</dbReference>
<evidence type="ECO:0000313" key="8">
    <source>
        <dbReference type="EMBL" id="PSN99789.1"/>
    </source>
</evidence>
<keyword evidence="3" id="KW-0963">Cytoplasm</keyword>
<dbReference type="Gene3D" id="3.40.50.1000">
    <property type="entry name" value="HAD superfamily/HAD-like"/>
    <property type="match status" value="1"/>
</dbReference>
<evidence type="ECO:0000256" key="5">
    <source>
        <dbReference type="ARBA" id="ARBA00022801"/>
    </source>
</evidence>
<dbReference type="InterPro" id="IPR006549">
    <property type="entry name" value="HAD-SF_hydro_IIIA"/>
</dbReference>
<evidence type="ECO:0000313" key="9">
    <source>
        <dbReference type="Proteomes" id="UP000241120"/>
    </source>
</evidence>
<dbReference type="CDD" id="cd07503">
    <property type="entry name" value="HAD_HisB-N"/>
    <property type="match status" value="1"/>
</dbReference>
<evidence type="ECO:0000256" key="2">
    <source>
        <dbReference type="ARBA" id="ARBA00005628"/>
    </source>
</evidence>
<dbReference type="InterPro" id="IPR036412">
    <property type="entry name" value="HAD-like_sf"/>
</dbReference>
<evidence type="ECO:0000256" key="7">
    <source>
        <dbReference type="ARBA" id="ARBA00031828"/>
    </source>
</evidence>
<dbReference type="GO" id="GO:0005975">
    <property type="term" value="P:carbohydrate metabolic process"/>
    <property type="evidence" value="ECO:0007669"/>
    <property type="project" value="InterPro"/>
</dbReference>
<accession>A0A2R6BMG9</accession>
<dbReference type="SUPFAM" id="SSF56784">
    <property type="entry name" value="HAD-like"/>
    <property type="match status" value="1"/>
</dbReference>
<organism evidence="8 9">
    <name type="scientific">Candidatus Marsarchaeota G2 archaeon ECH_B_1</name>
    <dbReference type="NCBI Taxonomy" id="1978159"/>
    <lineage>
        <taxon>Archaea</taxon>
        <taxon>Candidatus Marsarchaeota</taxon>
        <taxon>Candidatus Marsarchaeota group 2</taxon>
    </lineage>
</organism>
<name>A0A2R6BMG9_9ARCH</name>
<keyword evidence="5" id="KW-0378">Hydrolase</keyword>
<dbReference type="PANTHER" id="PTHR42891">
    <property type="entry name" value="D-GLYCERO-BETA-D-MANNO-HEPTOSE-1,7-BISPHOSPHATE 7-PHOSPHATASE"/>
    <property type="match status" value="1"/>
</dbReference>
<dbReference type="Pfam" id="PF00702">
    <property type="entry name" value="Hydrolase"/>
    <property type="match status" value="1"/>
</dbReference>
<gene>
    <name evidence="8" type="ORF">B9Q05_11330</name>
</gene>
<dbReference type="PIRSF" id="PIRSF004682">
    <property type="entry name" value="GmhB"/>
    <property type="match status" value="1"/>
</dbReference>
<dbReference type="InterPro" id="IPR023214">
    <property type="entry name" value="HAD_sf"/>
</dbReference>
<keyword evidence="4" id="KW-0479">Metal-binding</keyword>
<dbReference type="InterPro" id="IPR006543">
    <property type="entry name" value="Histidinol-phos"/>
</dbReference>
<dbReference type="Proteomes" id="UP000241120">
    <property type="component" value="Unassembled WGS sequence"/>
</dbReference>
<dbReference type="GO" id="GO:0016791">
    <property type="term" value="F:phosphatase activity"/>
    <property type="evidence" value="ECO:0007669"/>
    <property type="project" value="InterPro"/>
</dbReference>
<dbReference type="AlphaFoldDB" id="A0A2R6BMG9"/>
<evidence type="ECO:0000256" key="6">
    <source>
        <dbReference type="ARBA" id="ARBA00023277"/>
    </source>
</evidence>
<keyword evidence="6" id="KW-0119">Carbohydrate metabolism</keyword>
<protein>
    <recommendedName>
        <fullName evidence="7">D,D-heptose 1,7-bisphosphate phosphatase</fullName>
    </recommendedName>
</protein>
<dbReference type="EMBL" id="NEXG01000038">
    <property type="protein sequence ID" value="PSN99789.1"/>
    <property type="molecule type" value="Genomic_DNA"/>
</dbReference>